<dbReference type="GO" id="GO:0005730">
    <property type="term" value="C:nucleolus"/>
    <property type="evidence" value="ECO:0007669"/>
    <property type="project" value="InterPro"/>
</dbReference>
<dbReference type="AlphaFoldDB" id="A0A1D1VIJ1"/>
<proteinExistence type="predicted"/>
<evidence type="ECO:0000313" key="2">
    <source>
        <dbReference type="EMBL" id="GAV01455.1"/>
    </source>
</evidence>
<dbReference type="PANTHER" id="PTHR16038:SF4">
    <property type="entry name" value="WD REPEAT-CONTAINING PROTEIN 74"/>
    <property type="match status" value="1"/>
</dbReference>
<organism evidence="2 3">
    <name type="scientific">Ramazzottius varieornatus</name>
    <name type="common">Water bear</name>
    <name type="synonym">Tardigrade</name>
    <dbReference type="NCBI Taxonomy" id="947166"/>
    <lineage>
        <taxon>Eukaryota</taxon>
        <taxon>Metazoa</taxon>
        <taxon>Ecdysozoa</taxon>
        <taxon>Tardigrada</taxon>
        <taxon>Eutardigrada</taxon>
        <taxon>Parachela</taxon>
        <taxon>Hypsibioidea</taxon>
        <taxon>Ramazzottiidae</taxon>
        <taxon>Ramazzottius</taxon>
    </lineage>
</organism>
<evidence type="ECO:0000256" key="1">
    <source>
        <dbReference type="SAM" id="MobiDB-lite"/>
    </source>
</evidence>
<dbReference type="PANTHER" id="PTHR16038">
    <property type="entry name" value="NOP SEVEN ASSOCIATED PROTEIN 1"/>
    <property type="match status" value="1"/>
</dbReference>
<sequence length="402" mass="45342">MDSVHVLVGCETGLLKAVNIPSRAFTNIATDSSSLVNKERAVDIILFDQTEDGAEHDDSLKVRLGLRNRDFVCLDVRNPGQHFSKLRTEGGDGNFVGGGMIGDNMTTCVQSGHIFRNERMQRSKQISSCGSDVCQMTQGLSHPSTFVTGGRENLLKVWDFSNASTPIFTAKNLPDDKLRLRVKTWINDLKFRPKSDDKVVLAVTAYHELQVFDVRAKRRPTMIVNYSEDPLTCLDINPQKEFEVLVANRLGKVALFDLRGTKGMVLRAFTGNQGSVRDIQFHPSESDHFAVCGLDRFLRLYKTSQKTFVSEIYMKSVPTCLRFTNEAVRIWSRDDQLDAEERLAEEKEGKATKKRKIVEEEEVIEDESIWTEMSTVDESGNDQEEAARAETAVLPGRKKKQR</sequence>
<dbReference type="EMBL" id="BDGG01000007">
    <property type="protein sequence ID" value="GAV01455.1"/>
    <property type="molecule type" value="Genomic_DNA"/>
</dbReference>
<keyword evidence="3" id="KW-1185">Reference proteome</keyword>
<dbReference type="GO" id="GO:0042273">
    <property type="term" value="P:ribosomal large subunit biogenesis"/>
    <property type="evidence" value="ECO:0007669"/>
    <property type="project" value="InterPro"/>
</dbReference>
<dbReference type="InterPro" id="IPR036322">
    <property type="entry name" value="WD40_repeat_dom_sf"/>
</dbReference>
<dbReference type="Gene3D" id="2.130.10.10">
    <property type="entry name" value="YVTN repeat-like/Quinoprotein amine dehydrogenase"/>
    <property type="match status" value="1"/>
</dbReference>
<comment type="caution">
    <text evidence="2">The sequence shown here is derived from an EMBL/GenBank/DDBJ whole genome shotgun (WGS) entry which is preliminary data.</text>
</comment>
<evidence type="ECO:0008006" key="4">
    <source>
        <dbReference type="Google" id="ProtNLM"/>
    </source>
</evidence>
<dbReference type="Proteomes" id="UP000186922">
    <property type="component" value="Unassembled WGS sequence"/>
</dbReference>
<dbReference type="STRING" id="947166.A0A1D1VIJ1"/>
<reference evidence="2 3" key="1">
    <citation type="journal article" date="2016" name="Nat. Commun.">
        <title>Extremotolerant tardigrade genome and improved radiotolerance of human cultured cells by tardigrade-unique protein.</title>
        <authorList>
            <person name="Hashimoto T."/>
            <person name="Horikawa D.D."/>
            <person name="Saito Y."/>
            <person name="Kuwahara H."/>
            <person name="Kozuka-Hata H."/>
            <person name="Shin-I T."/>
            <person name="Minakuchi Y."/>
            <person name="Ohishi K."/>
            <person name="Motoyama A."/>
            <person name="Aizu T."/>
            <person name="Enomoto A."/>
            <person name="Kondo K."/>
            <person name="Tanaka S."/>
            <person name="Hara Y."/>
            <person name="Koshikawa S."/>
            <person name="Sagara H."/>
            <person name="Miura T."/>
            <person name="Yokobori S."/>
            <person name="Miyagawa K."/>
            <person name="Suzuki Y."/>
            <person name="Kubo T."/>
            <person name="Oyama M."/>
            <person name="Kohara Y."/>
            <person name="Fujiyama A."/>
            <person name="Arakawa K."/>
            <person name="Katayama T."/>
            <person name="Toyoda A."/>
            <person name="Kunieda T."/>
        </authorList>
    </citation>
    <scope>NUCLEOTIDE SEQUENCE [LARGE SCALE GENOMIC DNA]</scope>
    <source>
        <strain evidence="2 3">YOKOZUNA-1</strain>
    </source>
</reference>
<protein>
    <recommendedName>
        <fullName evidence="4">WD repeat-containing protein 74</fullName>
    </recommendedName>
</protein>
<dbReference type="InterPro" id="IPR001680">
    <property type="entry name" value="WD40_rpt"/>
</dbReference>
<dbReference type="InterPro" id="IPR037379">
    <property type="entry name" value="WDR74/Nsa1"/>
</dbReference>
<evidence type="ECO:0000313" key="3">
    <source>
        <dbReference type="Proteomes" id="UP000186922"/>
    </source>
</evidence>
<dbReference type="OrthoDB" id="18388at2759"/>
<accession>A0A1D1VIJ1</accession>
<dbReference type="SMART" id="SM00320">
    <property type="entry name" value="WD40"/>
    <property type="match status" value="3"/>
</dbReference>
<dbReference type="InterPro" id="IPR015943">
    <property type="entry name" value="WD40/YVTN_repeat-like_dom_sf"/>
</dbReference>
<feature type="region of interest" description="Disordered" evidence="1">
    <location>
        <begin position="374"/>
        <end position="402"/>
    </location>
</feature>
<gene>
    <name evidence="2" type="primary">RvY_12165-1</name>
    <name evidence="2" type="synonym">RvY_12165.1</name>
    <name evidence="2" type="ORF">RvY_12165</name>
</gene>
<dbReference type="GO" id="GO:0030687">
    <property type="term" value="C:preribosome, large subunit precursor"/>
    <property type="evidence" value="ECO:0007669"/>
    <property type="project" value="TreeGrafter"/>
</dbReference>
<dbReference type="SUPFAM" id="SSF50978">
    <property type="entry name" value="WD40 repeat-like"/>
    <property type="match status" value="1"/>
</dbReference>
<name>A0A1D1VIJ1_RAMVA</name>